<sequence>MAGYRTSSDRGHRALLYGILDVLLPGASGAKATLSAAHNARNKSDYEGDIVDPTEGMIDDLVDAVKSVKEEVDFNDKKFKGAHDLKNKGS</sequence>
<protein>
    <submittedName>
        <fullName evidence="1">Uncharacterized protein</fullName>
    </submittedName>
</protein>
<gene>
    <name evidence="1" type="ORF">LQ564_11545</name>
</gene>
<reference evidence="1" key="1">
    <citation type="submission" date="2021-11" db="EMBL/GenBank/DDBJ databases">
        <title>The complete genome of Massilia sp sp. G4R7.</title>
        <authorList>
            <person name="Liu L."/>
            <person name="Yue J."/>
            <person name="Yuan J."/>
            <person name="Yang F."/>
            <person name="Li L."/>
        </authorList>
    </citation>
    <scope>NUCLEOTIDE SEQUENCE</scope>
    <source>
        <strain evidence="1">G4R7</strain>
    </source>
</reference>
<organism evidence="1 2">
    <name type="scientific">Massilia phyllostachyos</name>
    <dbReference type="NCBI Taxonomy" id="2898585"/>
    <lineage>
        <taxon>Bacteria</taxon>
        <taxon>Pseudomonadati</taxon>
        <taxon>Pseudomonadota</taxon>
        <taxon>Betaproteobacteria</taxon>
        <taxon>Burkholderiales</taxon>
        <taxon>Oxalobacteraceae</taxon>
        <taxon>Telluria group</taxon>
        <taxon>Massilia</taxon>
    </lineage>
</organism>
<evidence type="ECO:0000313" key="1">
    <source>
        <dbReference type="EMBL" id="MCD2516941.1"/>
    </source>
</evidence>
<dbReference type="EMBL" id="JAJNOC010000003">
    <property type="protein sequence ID" value="MCD2516941.1"/>
    <property type="molecule type" value="Genomic_DNA"/>
</dbReference>
<proteinExistence type="predicted"/>
<keyword evidence="2" id="KW-1185">Reference proteome</keyword>
<name>A0ABS8Q5C3_9BURK</name>
<evidence type="ECO:0000313" key="2">
    <source>
        <dbReference type="Proteomes" id="UP001179361"/>
    </source>
</evidence>
<accession>A0ABS8Q5C3</accession>
<dbReference type="RefSeq" id="WP_231058260.1">
    <property type="nucleotide sequence ID" value="NZ_JAJNOC010000003.1"/>
</dbReference>
<dbReference type="Proteomes" id="UP001179361">
    <property type="component" value="Unassembled WGS sequence"/>
</dbReference>
<comment type="caution">
    <text evidence="1">The sequence shown here is derived from an EMBL/GenBank/DDBJ whole genome shotgun (WGS) entry which is preliminary data.</text>
</comment>